<feature type="domain" description="FDX-ACB" evidence="1">
    <location>
        <begin position="608"/>
        <end position="699"/>
    </location>
</feature>
<evidence type="ECO:0000313" key="3">
    <source>
        <dbReference type="Proteomes" id="UP000886998"/>
    </source>
</evidence>
<dbReference type="InterPro" id="IPR036690">
    <property type="entry name" value="Fdx_antiC-bd_sf"/>
</dbReference>
<evidence type="ECO:0000259" key="1">
    <source>
        <dbReference type="PROSITE" id="PS51447"/>
    </source>
</evidence>
<evidence type="ECO:0000313" key="2">
    <source>
        <dbReference type="EMBL" id="GFY41760.1"/>
    </source>
</evidence>
<dbReference type="InterPro" id="IPR019446">
    <property type="entry name" value="BMT5-like"/>
</dbReference>
<dbReference type="AlphaFoldDB" id="A0A8X7BS54"/>
<dbReference type="SUPFAM" id="SSF54991">
    <property type="entry name" value="Anticodon-binding domain of PheRS"/>
    <property type="match status" value="1"/>
</dbReference>
<gene>
    <name evidence="2" type="primary">Fdxacb1</name>
    <name evidence="2" type="ORF">TNIN_8691</name>
</gene>
<name>A0A8X7BS54_9ARAC</name>
<dbReference type="OrthoDB" id="347018at2759"/>
<dbReference type="GO" id="GO:0005737">
    <property type="term" value="C:cytoplasm"/>
    <property type="evidence" value="ECO:0007669"/>
    <property type="project" value="TreeGrafter"/>
</dbReference>
<dbReference type="PANTHER" id="PTHR11538">
    <property type="entry name" value="PHENYLALANYL-TRNA SYNTHETASE"/>
    <property type="match status" value="1"/>
</dbReference>
<proteinExistence type="predicted"/>
<dbReference type="Pfam" id="PF03147">
    <property type="entry name" value="FDX-ACB"/>
    <property type="match status" value="1"/>
</dbReference>
<dbReference type="GO" id="GO:0070475">
    <property type="term" value="P:rRNA base methylation"/>
    <property type="evidence" value="ECO:0007669"/>
    <property type="project" value="InterPro"/>
</dbReference>
<reference evidence="2" key="1">
    <citation type="submission" date="2020-08" db="EMBL/GenBank/DDBJ databases">
        <title>Multicomponent nature underlies the extraordinary mechanical properties of spider dragline silk.</title>
        <authorList>
            <person name="Kono N."/>
            <person name="Nakamura H."/>
            <person name="Mori M."/>
            <person name="Yoshida Y."/>
            <person name="Ohtoshi R."/>
            <person name="Malay A.D."/>
            <person name="Moran D.A.P."/>
            <person name="Tomita M."/>
            <person name="Numata K."/>
            <person name="Arakawa K."/>
        </authorList>
    </citation>
    <scope>NUCLEOTIDE SEQUENCE</scope>
</reference>
<organism evidence="2 3">
    <name type="scientific">Trichonephila inaurata madagascariensis</name>
    <dbReference type="NCBI Taxonomy" id="2747483"/>
    <lineage>
        <taxon>Eukaryota</taxon>
        <taxon>Metazoa</taxon>
        <taxon>Ecdysozoa</taxon>
        <taxon>Arthropoda</taxon>
        <taxon>Chelicerata</taxon>
        <taxon>Arachnida</taxon>
        <taxon>Araneae</taxon>
        <taxon>Araneomorphae</taxon>
        <taxon>Entelegynae</taxon>
        <taxon>Araneoidea</taxon>
        <taxon>Nephilidae</taxon>
        <taxon>Trichonephila</taxon>
        <taxon>Trichonephila inaurata</taxon>
    </lineage>
</organism>
<dbReference type="Pfam" id="PF10354">
    <property type="entry name" value="BMT5-like"/>
    <property type="match status" value="1"/>
</dbReference>
<accession>A0A8X7BS54</accession>
<dbReference type="EMBL" id="BMAV01002662">
    <property type="protein sequence ID" value="GFY41760.1"/>
    <property type="molecule type" value="Genomic_DNA"/>
</dbReference>
<dbReference type="InterPro" id="IPR005121">
    <property type="entry name" value="Fdx_antiC-bd"/>
</dbReference>
<dbReference type="GO" id="GO:0070042">
    <property type="term" value="F:rRNA (uridine-N3-)-methyltransferase activity"/>
    <property type="evidence" value="ECO:0007669"/>
    <property type="project" value="InterPro"/>
</dbReference>
<dbReference type="Gene3D" id="3.30.70.380">
    <property type="entry name" value="Ferrodoxin-fold anticodon-binding domain"/>
    <property type="match status" value="1"/>
</dbReference>
<dbReference type="PROSITE" id="PS51447">
    <property type="entry name" value="FDX_ACB"/>
    <property type="match status" value="1"/>
</dbReference>
<sequence>MKLITTSTLDQAQRFVSSIPHMTPETRLIQNRFFLPRFCRTYIGMKLSSTSNLRCMATSKGTKWTFNKILCKKLQAPVSNVEQFYLSANQYTMEKTKTARNLKPNFDHLCDREPSFEKSFTLFVGEGNFSFAANYVQNLEKTKCCEYIIATALIINSLSSEEKSNIEFIKSHGGIVYTDVDAVKLEHHPVISKYLFSKIFFHFPHVPKKMNIKENRKLVEHFLISAEKVLEKNGRINVTLCRKQGGTNAESMPRLFENTWKIVNLASSASLILCEIEFFNSKLHETYKCSGYRGLSKQFDVDGAVTHIFCRSEPVSLANDYCEILQYNNMNYFIQNVKNVNKSLSRKMDVPYTKIIFALDAVTEQVFNKVFIDELLICGNFLSHVDLVSEQKEKDFEQTSLCDNCIDIVISTFLNSKKNDDITSLVCNICCVNCLQLHNPLFTHLVAYFSIEEFFPKFLTILLEVLKLEAPSNISDFCWLDSSKNLNMRTVNANQFCCSFNKEYYQSVYAVCSTKKSDCYIFYKDLEIILEHNKIFCPRSGMRSFEIGHIMKFIYNTKTYKVILLNLELMSSIMYHIMENKILLLNEGYFCEKVYQGTLTTVYRSISLYPPSYVHDISFWINENFQEKYLFILAWNVAGELVKNVSLIDTYHVDSSKKESRCYRFEYQSFNKVLTKESALKVHTCMRNVIKNVLKVQLR</sequence>
<dbReference type="Proteomes" id="UP000886998">
    <property type="component" value="Unassembled WGS sequence"/>
</dbReference>
<comment type="caution">
    <text evidence="2">The sequence shown here is derived from an EMBL/GenBank/DDBJ whole genome shotgun (WGS) entry which is preliminary data.</text>
</comment>
<dbReference type="PANTHER" id="PTHR11538:SF26">
    <property type="entry name" value="FERREDOXIN-FOLD ANTICODON-BINDING DOMAIN-CONTAINING PROTEIN 1"/>
    <property type="match status" value="1"/>
</dbReference>
<dbReference type="SMART" id="SM00896">
    <property type="entry name" value="FDX-ACB"/>
    <property type="match status" value="1"/>
</dbReference>
<protein>
    <submittedName>
        <fullName evidence="2">Ferredoxin-fold anticodon-binding domain-containing protein 1 homolog</fullName>
    </submittedName>
</protein>
<keyword evidence="3" id="KW-1185">Reference proteome</keyword>